<dbReference type="AlphaFoldDB" id="A0A1G7LJK1"/>
<dbReference type="Proteomes" id="UP000199072">
    <property type="component" value="Unassembled WGS sequence"/>
</dbReference>
<gene>
    <name evidence="1" type="ORF">SAMN05216464_1194</name>
</gene>
<protein>
    <submittedName>
        <fullName evidence="1">Uncharacterized protein</fullName>
    </submittedName>
</protein>
<name>A0A1G7LJK1_9SPHI</name>
<dbReference type="EMBL" id="FNAI01000019">
    <property type="protein sequence ID" value="SDF49534.1"/>
    <property type="molecule type" value="Genomic_DNA"/>
</dbReference>
<proteinExistence type="predicted"/>
<sequence>MFAGIYSYDFRKIKEPDMIRFLTVKPSGPQLNGIVDSVQLHLLDPHRVENGQ</sequence>
<keyword evidence="2" id="KW-1185">Reference proteome</keyword>
<accession>A0A1G7LJK1</accession>
<evidence type="ECO:0000313" key="2">
    <source>
        <dbReference type="Proteomes" id="UP000199072"/>
    </source>
</evidence>
<organism evidence="1 2">
    <name type="scientific">Mucilaginibacter pineti</name>
    <dbReference type="NCBI Taxonomy" id="1391627"/>
    <lineage>
        <taxon>Bacteria</taxon>
        <taxon>Pseudomonadati</taxon>
        <taxon>Bacteroidota</taxon>
        <taxon>Sphingobacteriia</taxon>
        <taxon>Sphingobacteriales</taxon>
        <taxon>Sphingobacteriaceae</taxon>
        <taxon>Mucilaginibacter</taxon>
    </lineage>
</organism>
<reference evidence="1 2" key="1">
    <citation type="submission" date="2016-10" db="EMBL/GenBank/DDBJ databases">
        <authorList>
            <person name="de Groot N.N."/>
        </authorList>
    </citation>
    <scope>NUCLEOTIDE SEQUENCE [LARGE SCALE GENOMIC DNA]</scope>
    <source>
        <strain evidence="1 2">47C3B</strain>
    </source>
</reference>
<evidence type="ECO:0000313" key="1">
    <source>
        <dbReference type="EMBL" id="SDF49534.1"/>
    </source>
</evidence>